<dbReference type="EMBL" id="FNCW01000012">
    <property type="protein sequence ID" value="SDG95878.1"/>
    <property type="molecule type" value="Genomic_DNA"/>
</dbReference>
<evidence type="ECO:0000259" key="2">
    <source>
        <dbReference type="Pfam" id="PF10988"/>
    </source>
</evidence>
<dbReference type="Proteomes" id="UP000199296">
    <property type="component" value="Unassembled WGS sequence"/>
</dbReference>
<dbReference type="Gene3D" id="2.160.20.120">
    <property type="match status" value="1"/>
</dbReference>
<dbReference type="InterPro" id="IPR021255">
    <property type="entry name" value="DUF2807"/>
</dbReference>
<evidence type="ECO:0000313" key="4">
    <source>
        <dbReference type="Proteomes" id="UP000199296"/>
    </source>
</evidence>
<organism evidence="3 4">
    <name type="scientific">Psychroflexus sediminis</name>
    <dbReference type="NCBI Taxonomy" id="470826"/>
    <lineage>
        <taxon>Bacteria</taxon>
        <taxon>Pseudomonadati</taxon>
        <taxon>Bacteroidota</taxon>
        <taxon>Flavobacteriia</taxon>
        <taxon>Flavobacteriales</taxon>
        <taxon>Flavobacteriaceae</taxon>
        <taxon>Psychroflexus</taxon>
    </lineage>
</organism>
<feature type="chain" id="PRO_5011540494" evidence="1">
    <location>
        <begin position="22"/>
        <end position="228"/>
    </location>
</feature>
<proteinExistence type="predicted"/>
<accession>A0A1G7YH48</accession>
<evidence type="ECO:0000313" key="3">
    <source>
        <dbReference type="EMBL" id="SDG95878.1"/>
    </source>
</evidence>
<feature type="domain" description="Putative auto-transporter adhesin head GIN" evidence="2">
    <location>
        <begin position="31"/>
        <end position="211"/>
    </location>
</feature>
<dbReference type="STRING" id="470826.SAMN04488027_11264"/>
<dbReference type="AlphaFoldDB" id="A0A1G7YH48"/>
<keyword evidence="4" id="KW-1185">Reference proteome</keyword>
<dbReference type="Pfam" id="PF10988">
    <property type="entry name" value="DUF2807"/>
    <property type="match status" value="1"/>
</dbReference>
<dbReference type="OrthoDB" id="704821at2"/>
<protein>
    <submittedName>
        <fullName evidence="3">Putative auto-transporter adhesin, head GIN domain</fullName>
    </submittedName>
</protein>
<evidence type="ECO:0000256" key="1">
    <source>
        <dbReference type="SAM" id="SignalP"/>
    </source>
</evidence>
<feature type="signal peptide" evidence="1">
    <location>
        <begin position="1"/>
        <end position="21"/>
    </location>
</feature>
<gene>
    <name evidence="3" type="ORF">SAMN04488027_11264</name>
</gene>
<keyword evidence="1" id="KW-0732">Signal</keyword>
<name>A0A1G7YH48_9FLAO</name>
<dbReference type="RefSeq" id="WP_093368936.1">
    <property type="nucleotide sequence ID" value="NZ_FNCW01000012.1"/>
</dbReference>
<sequence length="228" mass="24394">MTFKINIIACLLLLASTSVVAQVKTVMPGKDFSSVKVSTGLFVEIVTNSEENKIEVKGSERDEVSIEIEQDELQLSLPVGQIFSETEILVTVYAKKVEELKSRAGSEVEFISPVRQENLNLIASEGSYIGGELQVDYLTVRSVTGASISLIGSANTSNIEVKTGASFDGKELKTEITEVSLNFGGEALVYATETCNASVNAGGTIMIYGNPDTLSQKVKLGGEITVIE</sequence>
<reference evidence="3 4" key="1">
    <citation type="submission" date="2016-10" db="EMBL/GenBank/DDBJ databases">
        <authorList>
            <person name="de Groot N.N."/>
        </authorList>
    </citation>
    <scope>NUCLEOTIDE SEQUENCE [LARGE SCALE GENOMIC DNA]</scope>
    <source>
        <strain evidence="3 4">DSM 19803</strain>
    </source>
</reference>